<gene>
    <name evidence="2" type="ORF">BGZ65_005974</name>
</gene>
<sequence length="752" mass="84200">MVFGSTPRNNLSPQQLLGLANAYLESANRVDDGDIALVLCHDTESSLSQAKKGGKRNKEQSVLDGVATAYIGLGKVLDSRGRSSEAQASYEAAKKMGKSVQDFDRLAQSFDSKNNAHPPQGTMGSNSNVNTVNIPPVVAVTKRKVNRSIALIPPLIFAENVRPHTTFKKLPESDERLINTSQLACCLTLLKIAHSLDDTLEPIARDWLLTVENDPDEQERLKLLKTDIIRAYMRDELKDAKAVAEIVCLSPALDKAAFQDLLHLFYDRVAQSDLLNFHQLDGLANLLQGADPGFLEADDLIKILAFLSKRIQDTDKQSPRHIYQLILAASRVLDAMADTKFEGLNREKLHEPLSSYLNSMKKVSDPYLIYQVAYAYQALQCVPDDESLLQATLRRTGKVIKGVSGLVSAVKGLNLSGFIEGLSDIQKGLAGATEVVQLVVSVFDDVSSLTESGKGFLDCLKEGFSFKRKCAWYTALRGADALIREGEFVSFKKLVCEAPCRLDPAFQWGVCQRLAEIATNPIWDTRTRRNAITFLGEIYRNDEDWGHQASVKEWILNILIQLSSHSEIALQWKAGIQSPDDERFPLVGKLKEFLSSNQKVFLLSGDSGAGKSTFNRHLECDLWESFKKTSGTIPLHINLPAIDKPEQDMIAKQLRKDDFTESEIRELKLHRKFISIRDGYDENQQTHNLYVTNFPNQPGEWNTQMIISHRNENLGVDYRDRFRPGDRNSQSDSSLFQEAVITSFSQDQIQDY</sequence>
<dbReference type="Proteomes" id="UP000749646">
    <property type="component" value="Unassembled WGS sequence"/>
</dbReference>
<feature type="non-terminal residue" evidence="2">
    <location>
        <position position="752"/>
    </location>
</feature>
<dbReference type="InterPro" id="IPR056251">
    <property type="entry name" value="Arm_rpt_dom"/>
</dbReference>
<name>A0A9P6IYL0_9FUNG</name>
<dbReference type="AlphaFoldDB" id="A0A9P6IYL0"/>
<dbReference type="InterPro" id="IPR027417">
    <property type="entry name" value="P-loop_NTPase"/>
</dbReference>
<comment type="caution">
    <text evidence="2">The sequence shown here is derived from an EMBL/GenBank/DDBJ whole genome shotgun (WGS) entry which is preliminary data.</text>
</comment>
<dbReference type="OrthoDB" id="2443807at2759"/>
<feature type="domain" description="Arm-like repeat" evidence="1">
    <location>
        <begin position="211"/>
        <end position="562"/>
    </location>
</feature>
<keyword evidence="3" id="KW-1185">Reference proteome</keyword>
<organism evidence="2 3">
    <name type="scientific">Modicella reniformis</name>
    <dbReference type="NCBI Taxonomy" id="1440133"/>
    <lineage>
        <taxon>Eukaryota</taxon>
        <taxon>Fungi</taxon>
        <taxon>Fungi incertae sedis</taxon>
        <taxon>Mucoromycota</taxon>
        <taxon>Mortierellomycotina</taxon>
        <taxon>Mortierellomycetes</taxon>
        <taxon>Mortierellales</taxon>
        <taxon>Mortierellaceae</taxon>
        <taxon>Modicella</taxon>
    </lineage>
</organism>
<dbReference type="InterPro" id="IPR016024">
    <property type="entry name" value="ARM-type_fold"/>
</dbReference>
<proteinExistence type="predicted"/>
<evidence type="ECO:0000313" key="3">
    <source>
        <dbReference type="Proteomes" id="UP000749646"/>
    </source>
</evidence>
<dbReference type="Pfam" id="PF23948">
    <property type="entry name" value="ARM_5"/>
    <property type="match status" value="1"/>
</dbReference>
<dbReference type="EMBL" id="JAAAHW010007086">
    <property type="protein sequence ID" value="KAF9951385.1"/>
    <property type="molecule type" value="Genomic_DNA"/>
</dbReference>
<evidence type="ECO:0000313" key="2">
    <source>
        <dbReference type="EMBL" id="KAF9951385.1"/>
    </source>
</evidence>
<protein>
    <recommendedName>
        <fullName evidence="1">Arm-like repeat domain-containing protein</fullName>
    </recommendedName>
</protein>
<evidence type="ECO:0000259" key="1">
    <source>
        <dbReference type="Pfam" id="PF23948"/>
    </source>
</evidence>
<reference evidence="2" key="1">
    <citation type="journal article" date="2020" name="Fungal Divers.">
        <title>Resolving the Mortierellaceae phylogeny through synthesis of multi-gene phylogenetics and phylogenomics.</title>
        <authorList>
            <person name="Vandepol N."/>
            <person name="Liber J."/>
            <person name="Desiro A."/>
            <person name="Na H."/>
            <person name="Kennedy M."/>
            <person name="Barry K."/>
            <person name="Grigoriev I.V."/>
            <person name="Miller A.N."/>
            <person name="O'Donnell K."/>
            <person name="Stajich J.E."/>
            <person name="Bonito G."/>
        </authorList>
    </citation>
    <scope>NUCLEOTIDE SEQUENCE</scope>
    <source>
        <strain evidence="2">MES-2147</strain>
    </source>
</reference>
<dbReference type="Gene3D" id="3.40.50.300">
    <property type="entry name" value="P-loop containing nucleotide triphosphate hydrolases"/>
    <property type="match status" value="1"/>
</dbReference>
<dbReference type="SUPFAM" id="SSF48371">
    <property type="entry name" value="ARM repeat"/>
    <property type="match status" value="1"/>
</dbReference>
<accession>A0A9P6IYL0</accession>